<proteinExistence type="predicted"/>
<dbReference type="SMART" id="SM00692">
    <property type="entry name" value="DM3"/>
    <property type="match status" value="1"/>
</dbReference>
<keyword evidence="2 5" id="KW-0863">Zinc-finger</keyword>
<dbReference type="GO" id="GO:0008270">
    <property type="term" value="F:zinc ion binding"/>
    <property type="evidence" value="ECO:0007669"/>
    <property type="project" value="UniProtKB-KW"/>
</dbReference>
<keyword evidence="4 5" id="KW-0238">DNA-binding</keyword>
<dbReference type="InterPro" id="IPR038441">
    <property type="entry name" value="THAP_Znf_sf"/>
</dbReference>
<dbReference type="AlphaFoldDB" id="A0AAW0T6Z0"/>
<keyword evidence="8" id="KW-1185">Reference proteome</keyword>
<gene>
    <name evidence="7" type="ORF">O3P69_011653</name>
</gene>
<evidence type="ECO:0000313" key="7">
    <source>
        <dbReference type="EMBL" id="KAK8383320.1"/>
    </source>
</evidence>
<keyword evidence="3" id="KW-0862">Zinc</keyword>
<dbReference type="Proteomes" id="UP001487740">
    <property type="component" value="Unassembled WGS sequence"/>
</dbReference>
<evidence type="ECO:0000259" key="6">
    <source>
        <dbReference type="PROSITE" id="PS50950"/>
    </source>
</evidence>
<evidence type="ECO:0000256" key="5">
    <source>
        <dbReference type="PROSITE-ProRule" id="PRU00309"/>
    </source>
</evidence>
<evidence type="ECO:0000256" key="4">
    <source>
        <dbReference type="ARBA" id="ARBA00023125"/>
    </source>
</evidence>
<keyword evidence="1" id="KW-0479">Metal-binding</keyword>
<reference evidence="7 8" key="1">
    <citation type="submission" date="2023-03" db="EMBL/GenBank/DDBJ databases">
        <title>High-quality genome of Scylla paramamosain provides insights in environmental adaptation.</title>
        <authorList>
            <person name="Zhang L."/>
        </authorList>
    </citation>
    <scope>NUCLEOTIDE SEQUENCE [LARGE SCALE GENOMIC DNA]</scope>
    <source>
        <strain evidence="7">LZ_2023a</strain>
        <tissue evidence="7">Muscle</tissue>
    </source>
</reference>
<dbReference type="SUPFAM" id="SSF57716">
    <property type="entry name" value="Glucocorticoid receptor-like (DNA-binding domain)"/>
    <property type="match status" value="1"/>
</dbReference>
<dbReference type="PROSITE" id="PS50950">
    <property type="entry name" value="ZF_THAP"/>
    <property type="match status" value="1"/>
</dbReference>
<evidence type="ECO:0000256" key="2">
    <source>
        <dbReference type="ARBA" id="ARBA00022771"/>
    </source>
</evidence>
<dbReference type="SMART" id="SM00980">
    <property type="entry name" value="THAP"/>
    <property type="match status" value="1"/>
</dbReference>
<organism evidence="7 8">
    <name type="scientific">Scylla paramamosain</name>
    <name type="common">Mud crab</name>
    <dbReference type="NCBI Taxonomy" id="85552"/>
    <lineage>
        <taxon>Eukaryota</taxon>
        <taxon>Metazoa</taxon>
        <taxon>Ecdysozoa</taxon>
        <taxon>Arthropoda</taxon>
        <taxon>Crustacea</taxon>
        <taxon>Multicrustacea</taxon>
        <taxon>Malacostraca</taxon>
        <taxon>Eumalacostraca</taxon>
        <taxon>Eucarida</taxon>
        <taxon>Decapoda</taxon>
        <taxon>Pleocyemata</taxon>
        <taxon>Brachyura</taxon>
        <taxon>Eubrachyura</taxon>
        <taxon>Portunoidea</taxon>
        <taxon>Portunidae</taxon>
        <taxon>Portuninae</taxon>
        <taxon>Scylla</taxon>
    </lineage>
</organism>
<protein>
    <recommendedName>
        <fullName evidence="6">THAP-type domain-containing protein</fullName>
    </recommendedName>
</protein>
<feature type="domain" description="THAP-type" evidence="6">
    <location>
        <begin position="1"/>
        <end position="78"/>
    </location>
</feature>
<evidence type="ECO:0000256" key="3">
    <source>
        <dbReference type="ARBA" id="ARBA00022833"/>
    </source>
</evidence>
<evidence type="ECO:0000313" key="8">
    <source>
        <dbReference type="Proteomes" id="UP001487740"/>
    </source>
</evidence>
<evidence type="ECO:0000256" key="1">
    <source>
        <dbReference type="ARBA" id="ARBA00022723"/>
    </source>
</evidence>
<dbReference type="GO" id="GO:0003677">
    <property type="term" value="F:DNA binding"/>
    <property type="evidence" value="ECO:0007669"/>
    <property type="project" value="UniProtKB-UniRule"/>
</dbReference>
<comment type="caution">
    <text evidence="7">The sequence shown here is derived from an EMBL/GenBank/DDBJ whole genome shotgun (WGS) entry which is preliminary data.</text>
</comment>
<dbReference type="InterPro" id="IPR006612">
    <property type="entry name" value="THAP_Znf"/>
</dbReference>
<dbReference type="Gene3D" id="6.20.210.20">
    <property type="entry name" value="THAP domain"/>
    <property type="match status" value="1"/>
</dbReference>
<sequence>MGRSAHCSKCCICGKKKSTHPGTKLHLFPKDPRRRMQWLRALNITHKNESQAVCTDHFDSKWHASKGRLLNNAVPNSVGGCDEQDADTYQDWQEDIDAPKMGNTEVISEVLPFSHKYDASFGEINSTQDIAESFIRIPSPMEGTMYDITRGRGYSNMDHQEPHTTASSVPASSLKENFLPCEDLGADPIASVVLAFRV</sequence>
<dbReference type="Pfam" id="PF05485">
    <property type="entry name" value="THAP"/>
    <property type="match status" value="1"/>
</dbReference>
<accession>A0AAW0T6Z0</accession>
<name>A0AAW0T6Z0_SCYPA</name>
<dbReference type="EMBL" id="JARAKH010000038">
    <property type="protein sequence ID" value="KAK8383320.1"/>
    <property type="molecule type" value="Genomic_DNA"/>
</dbReference>